<dbReference type="AlphaFoldDB" id="A0A0D0CE79"/>
<accession>A0A0D0CE79</accession>
<dbReference type="EMBL" id="KN834798">
    <property type="protein sequence ID" value="KIK56367.1"/>
    <property type="molecule type" value="Genomic_DNA"/>
</dbReference>
<feature type="transmembrane region" description="Helical" evidence="1">
    <location>
        <begin position="120"/>
        <end position="141"/>
    </location>
</feature>
<dbReference type="Pfam" id="PF20151">
    <property type="entry name" value="DUF6533"/>
    <property type="match status" value="1"/>
</dbReference>
<dbReference type="HOGENOM" id="CLU_035509_7_0_1"/>
<dbReference type="OrthoDB" id="2686513at2759"/>
<protein>
    <recommendedName>
        <fullName evidence="2">DUF6533 domain-containing protein</fullName>
    </recommendedName>
</protein>
<name>A0A0D0CE79_9AGAR</name>
<keyword evidence="1" id="KW-0812">Transmembrane</keyword>
<evidence type="ECO:0000313" key="4">
    <source>
        <dbReference type="Proteomes" id="UP000053593"/>
    </source>
</evidence>
<reference evidence="3 4" key="1">
    <citation type="submission" date="2014-04" db="EMBL/GenBank/DDBJ databases">
        <title>Evolutionary Origins and Diversification of the Mycorrhizal Mutualists.</title>
        <authorList>
            <consortium name="DOE Joint Genome Institute"/>
            <consortium name="Mycorrhizal Genomics Consortium"/>
            <person name="Kohler A."/>
            <person name="Kuo A."/>
            <person name="Nagy L.G."/>
            <person name="Floudas D."/>
            <person name="Copeland A."/>
            <person name="Barry K.W."/>
            <person name="Cichocki N."/>
            <person name="Veneault-Fourrey C."/>
            <person name="LaButti K."/>
            <person name="Lindquist E.A."/>
            <person name="Lipzen A."/>
            <person name="Lundell T."/>
            <person name="Morin E."/>
            <person name="Murat C."/>
            <person name="Riley R."/>
            <person name="Ohm R."/>
            <person name="Sun H."/>
            <person name="Tunlid A."/>
            <person name="Henrissat B."/>
            <person name="Grigoriev I.V."/>
            <person name="Hibbett D.S."/>
            <person name="Martin F."/>
        </authorList>
    </citation>
    <scope>NUCLEOTIDE SEQUENCE [LARGE SCALE GENOMIC DNA]</scope>
    <source>
        <strain evidence="3 4">FD-317 M1</strain>
    </source>
</reference>
<gene>
    <name evidence="3" type="ORF">GYMLUDRAFT_47147</name>
</gene>
<keyword evidence="4" id="KW-1185">Reference proteome</keyword>
<dbReference type="Proteomes" id="UP000053593">
    <property type="component" value="Unassembled WGS sequence"/>
</dbReference>
<organism evidence="3 4">
    <name type="scientific">Collybiopsis luxurians FD-317 M1</name>
    <dbReference type="NCBI Taxonomy" id="944289"/>
    <lineage>
        <taxon>Eukaryota</taxon>
        <taxon>Fungi</taxon>
        <taxon>Dikarya</taxon>
        <taxon>Basidiomycota</taxon>
        <taxon>Agaricomycotina</taxon>
        <taxon>Agaricomycetes</taxon>
        <taxon>Agaricomycetidae</taxon>
        <taxon>Agaricales</taxon>
        <taxon>Marasmiineae</taxon>
        <taxon>Omphalotaceae</taxon>
        <taxon>Collybiopsis</taxon>
        <taxon>Collybiopsis luxurians</taxon>
    </lineage>
</organism>
<feature type="transmembrane region" description="Helical" evidence="1">
    <location>
        <begin position="177"/>
        <end position="193"/>
    </location>
</feature>
<dbReference type="InterPro" id="IPR045340">
    <property type="entry name" value="DUF6533"/>
</dbReference>
<evidence type="ECO:0000256" key="1">
    <source>
        <dbReference type="SAM" id="Phobius"/>
    </source>
</evidence>
<feature type="transmembrane region" description="Helical" evidence="1">
    <location>
        <begin position="58"/>
        <end position="78"/>
    </location>
</feature>
<keyword evidence="1" id="KW-0472">Membrane</keyword>
<feature type="domain" description="DUF6533" evidence="2">
    <location>
        <begin position="21"/>
        <end position="65"/>
    </location>
</feature>
<evidence type="ECO:0000313" key="3">
    <source>
        <dbReference type="EMBL" id="KIK56367.1"/>
    </source>
</evidence>
<keyword evidence="1" id="KW-1133">Transmembrane helix</keyword>
<feature type="transmembrane region" description="Helical" evidence="1">
    <location>
        <begin position="90"/>
        <end position="114"/>
    </location>
</feature>
<sequence length="298" mass="34070">MDSTYAQQVLATEQARIQDYMSVFPITFLYWDYLLTLSDEVQYFWKLPVGTSTVLFFLNRYVSLLGNFVVTISLFYNFSTESSCQVFHTFRGFLLIVEEMVVGVLLTVRIYALYDRGKRILAAMLSVGCILVMIALFTTLFHRSESSDKILPGVDIGCHVAISFALSVQQAAAWEALLLYNVMLFVMMLLKAHKTHHELRPLRIPLVDIIVRDGSLYFGVMAIANAINISTFYYPWPFIRASLTTFASSMSVTMMSRLMFNLHKVADSGLYASHRTTIGTHSTWPEFRVEDEQLNYDE</sequence>
<evidence type="ECO:0000259" key="2">
    <source>
        <dbReference type="Pfam" id="PF20151"/>
    </source>
</evidence>
<feature type="transmembrane region" description="Helical" evidence="1">
    <location>
        <begin position="214"/>
        <end position="233"/>
    </location>
</feature>
<proteinExistence type="predicted"/>